<dbReference type="InParanoid" id="C8X7C5"/>
<evidence type="ECO:0000256" key="7">
    <source>
        <dbReference type="ARBA" id="ARBA00021528"/>
    </source>
</evidence>
<accession>C8X7C5</accession>
<dbReference type="SUPFAM" id="SSF52540">
    <property type="entry name" value="P-loop containing nucleoside triphosphate hydrolases"/>
    <property type="match status" value="1"/>
</dbReference>
<dbReference type="eggNOG" id="COG0280">
    <property type="taxonomic scope" value="Bacteria"/>
</dbReference>
<name>C8X7C5_NAKMY</name>
<evidence type="ECO:0000256" key="10">
    <source>
        <dbReference type="ARBA" id="ARBA00023315"/>
    </source>
</evidence>
<dbReference type="InterPro" id="IPR016475">
    <property type="entry name" value="P-Actrans_bac"/>
</dbReference>
<comment type="domain">
    <text evidence="13">The N-terminal region seems to be important for proper quaternary structure. The C-terminal region contains the substrate-binding site.</text>
</comment>
<dbReference type="NCBIfam" id="NF007233">
    <property type="entry name" value="PRK09653.1"/>
    <property type="match status" value="1"/>
</dbReference>
<dbReference type="Gene3D" id="3.40.50.10750">
    <property type="entry name" value="Isocitrate/Isopropylmalate dehydrogenase-like"/>
    <property type="match status" value="1"/>
</dbReference>
<evidence type="ECO:0000256" key="4">
    <source>
        <dbReference type="ARBA" id="ARBA00008756"/>
    </source>
</evidence>
<comment type="catalytic activity">
    <reaction evidence="1 13">
        <text>acetyl-CoA + phosphate = acetyl phosphate + CoA</text>
        <dbReference type="Rhea" id="RHEA:19521"/>
        <dbReference type="ChEBI" id="CHEBI:22191"/>
        <dbReference type="ChEBI" id="CHEBI:43474"/>
        <dbReference type="ChEBI" id="CHEBI:57287"/>
        <dbReference type="ChEBI" id="CHEBI:57288"/>
        <dbReference type="EC" id="2.3.1.8"/>
    </reaction>
</comment>
<keyword evidence="9 13" id="KW-0808">Transferase</keyword>
<gene>
    <name evidence="16" type="ordered locus">Namu_0579</name>
</gene>
<dbReference type="InterPro" id="IPR010766">
    <property type="entry name" value="DRTGG"/>
</dbReference>
<comment type="subcellular location">
    <subcellularLocation>
        <location evidence="2 13">Cytoplasm</location>
    </subcellularLocation>
</comment>
<dbReference type="HOGENOM" id="CLU_019723_2_1_11"/>
<dbReference type="Pfam" id="PF01515">
    <property type="entry name" value="PTA_PTB"/>
    <property type="match status" value="1"/>
</dbReference>
<dbReference type="SUPFAM" id="SSF53659">
    <property type="entry name" value="Isocitrate/Isopropylmalate dehydrogenase-like"/>
    <property type="match status" value="1"/>
</dbReference>
<evidence type="ECO:0000256" key="2">
    <source>
        <dbReference type="ARBA" id="ARBA00004496"/>
    </source>
</evidence>
<dbReference type="EC" id="2.3.1.8" evidence="6 13"/>
<dbReference type="NCBIfam" id="TIGR00651">
    <property type="entry name" value="pta"/>
    <property type="match status" value="1"/>
</dbReference>
<evidence type="ECO:0000256" key="6">
    <source>
        <dbReference type="ARBA" id="ARBA00012707"/>
    </source>
</evidence>
<comment type="similarity">
    <text evidence="4 13">In the C-terminal section; belongs to the phosphate acetyltransferase and butyryltransferase family.</text>
</comment>
<keyword evidence="8 13" id="KW-0963">Cytoplasm</keyword>
<evidence type="ECO:0000313" key="16">
    <source>
        <dbReference type="EMBL" id="ACV76994.1"/>
    </source>
</evidence>
<evidence type="ECO:0000259" key="15">
    <source>
        <dbReference type="Pfam" id="PF07085"/>
    </source>
</evidence>
<evidence type="ECO:0000256" key="5">
    <source>
        <dbReference type="ARBA" id="ARBA00009786"/>
    </source>
</evidence>
<organism evidence="16 17">
    <name type="scientific">Nakamurella multipartita (strain ATCC 700099 / DSM 44233 / CIP 104796 / JCM 9543 / NBRC 105858 / Y-104)</name>
    <name type="common">Microsphaera multipartita</name>
    <dbReference type="NCBI Taxonomy" id="479431"/>
    <lineage>
        <taxon>Bacteria</taxon>
        <taxon>Bacillati</taxon>
        <taxon>Actinomycetota</taxon>
        <taxon>Actinomycetes</taxon>
        <taxon>Nakamurellales</taxon>
        <taxon>Nakamurellaceae</taxon>
        <taxon>Nakamurella</taxon>
    </lineage>
</organism>
<dbReference type="Gene3D" id="3.40.50.300">
    <property type="entry name" value="P-loop containing nucleotide triphosphate hydrolases"/>
    <property type="match status" value="1"/>
</dbReference>
<dbReference type="PANTHER" id="PTHR43356:SF3">
    <property type="entry name" value="PHOSPHATE ACETYLTRANSFERASE"/>
    <property type="match status" value="1"/>
</dbReference>
<dbReference type="Pfam" id="PF07085">
    <property type="entry name" value="DRTGG"/>
    <property type="match status" value="1"/>
</dbReference>
<evidence type="ECO:0000256" key="1">
    <source>
        <dbReference type="ARBA" id="ARBA00000705"/>
    </source>
</evidence>
<reference evidence="17" key="1">
    <citation type="submission" date="2009-09" db="EMBL/GenBank/DDBJ databases">
        <title>The complete genome of Nakamurella multipartita DSM 44233.</title>
        <authorList>
            <consortium name="US DOE Joint Genome Institute (JGI-PGF)"/>
            <person name="Lucas S."/>
            <person name="Copeland A."/>
            <person name="Lapidus A."/>
            <person name="Glavina del Rio T."/>
            <person name="Dalin E."/>
            <person name="Tice H."/>
            <person name="Bruce D."/>
            <person name="Goodwin L."/>
            <person name="Pitluck S."/>
            <person name="Kyrpides N."/>
            <person name="Mavromatis K."/>
            <person name="Ivanova N."/>
            <person name="Ovchinnikova G."/>
            <person name="Sims D."/>
            <person name="Meincke L."/>
            <person name="Brettin T."/>
            <person name="Detter J.C."/>
            <person name="Han C."/>
            <person name="Larimer F."/>
            <person name="Land M."/>
            <person name="Hauser L."/>
            <person name="Markowitz V."/>
            <person name="Cheng J.-F."/>
            <person name="Hugenholtz P."/>
            <person name="Woyke T."/>
            <person name="Wu D."/>
            <person name="Klenk H.-P."/>
            <person name="Eisen J.A."/>
        </authorList>
    </citation>
    <scope>NUCLEOTIDE SEQUENCE [LARGE SCALE GENOMIC DNA]</scope>
    <source>
        <strain evidence="17">ATCC 700099 / DSM 44233 / CIP 104796 / JCM 9543 / NBRC 105858 / Y-104</strain>
    </source>
</reference>
<dbReference type="eggNOG" id="COG0857">
    <property type="taxonomic scope" value="Bacteria"/>
</dbReference>
<dbReference type="InterPro" id="IPR050500">
    <property type="entry name" value="Phos_Acetyltrans/Butyryltrans"/>
</dbReference>
<dbReference type="InterPro" id="IPR002505">
    <property type="entry name" value="PTA_PTB"/>
</dbReference>
<dbReference type="Proteomes" id="UP000002218">
    <property type="component" value="Chromosome"/>
</dbReference>
<protein>
    <recommendedName>
        <fullName evidence="7 13">Phosphate acetyltransferase</fullName>
        <ecNumber evidence="6 13">2.3.1.8</ecNumber>
    </recommendedName>
    <alternativeName>
        <fullName evidence="11 13">Phosphotransacetylase</fullName>
    </alternativeName>
</protein>
<evidence type="ECO:0000256" key="11">
    <source>
        <dbReference type="ARBA" id="ARBA00031108"/>
    </source>
</evidence>
<keyword evidence="10 13" id="KW-0012">Acyltransferase</keyword>
<dbReference type="KEGG" id="nml:Namu_0579"/>
<dbReference type="SUPFAM" id="SSF75138">
    <property type="entry name" value="HprK N-terminal domain-like"/>
    <property type="match status" value="1"/>
</dbReference>
<reference evidence="16 17" key="2">
    <citation type="journal article" date="2010" name="Stand. Genomic Sci.">
        <title>Complete genome sequence of Nakamurella multipartita type strain (Y-104).</title>
        <authorList>
            <person name="Tice H."/>
            <person name="Mayilraj S."/>
            <person name="Sims D."/>
            <person name="Lapidus A."/>
            <person name="Nolan M."/>
            <person name="Lucas S."/>
            <person name="Glavina Del Rio T."/>
            <person name="Copeland A."/>
            <person name="Cheng J.F."/>
            <person name="Meincke L."/>
            <person name="Bruce D."/>
            <person name="Goodwin L."/>
            <person name="Pitluck S."/>
            <person name="Ivanova N."/>
            <person name="Mavromatis K."/>
            <person name="Ovchinnikova G."/>
            <person name="Pati A."/>
            <person name="Chen A."/>
            <person name="Palaniappan K."/>
            <person name="Land M."/>
            <person name="Hauser L."/>
            <person name="Chang Y.J."/>
            <person name="Jeffries C.D."/>
            <person name="Detter J.C."/>
            <person name="Brettin T."/>
            <person name="Rohde M."/>
            <person name="Goker M."/>
            <person name="Bristow J."/>
            <person name="Eisen J.A."/>
            <person name="Markowitz V."/>
            <person name="Hugenholtz P."/>
            <person name="Kyrpides N.C."/>
            <person name="Klenk H.P."/>
            <person name="Chen F."/>
        </authorList>
    </citation>
    <scope>NUCLEOTIDE SEQUENCE [LARGE SCALE GENOMIC DNA]</scope>
    <source>
        <strain evidence="17">ATCC 700099 / DSM 44233 / CIP 104796 / JCM 9543 / NBRC 105858 / Y-104</strain>
    </source>
</reference>
<dbReference type="UniPathway" id="UPA00340">
    <property type="reaction ID" value="UER00459"/>
</dbReference>
<dbReference type="Gene3D" id="3.40.50.10950">
    <property type="match status" value="1"/>
</dbReference>
<dbReference type="InterPro" id="IPR004614">
    <property type="entry name" value="P_AcTrfase"/>
</dbReference>
<dbReference type="FunFam" id="3.40.50.10750:FF:000001">
    <property type="entry name" value="Phosphate acetyltransferase"/>
    <property type="match status" value="1"/>
</dbReference>
<keyword evidence="17" id="KW-1185">Reference proteome</keyword>
<dbReference type="InterPro" id="IPR028979">
    <property type="entry name" value="Ser_kin/Pase_Hpr-like_N_sf"/>
</dbReference>
<comment type="similarity">
    <text evidence="5 13">In the N-terminal section; belongs to the CobB/CobQ family.</text>
</comment>
<dbReference type="Gene3D" id="3.40.1390.20">
    <property type="entry name" value="HprK N-terminal domain-like"/>
    <property type="match status" value="1"/>
</dbReference>
<dbReference type="InterPro" id="IPR042112">
    <property type="entry name" value="P_AcTrfase_dom2"/>
</dbReference>
<evidence type="ECO:0000256" key="13">
    <source>
        <dbReference type="PIRNR" id="PIRNR006107"/>
    </source>
</evidence>
<comment type="pathway">
    <text evidence="3 13">Metabolic intermediate biosynthesis; acetyl-CoA biosynthesis; acetyl-CoA from acetate: step 2/2.</text>
</comment>
<dbReference type="PANTHER" id="PTHR43356">
    <property type="entry name" value="PHOSPHATE ACETYLTRANSFERASE"/>
    <property type="match status" value="1"/>
</dbReference>
<evidence type="ECO:0000259" key="14">
    <source>
        <dbReference type="Pfam" id="PF01515"/>
    </source>
</evidence>
<dbReference type="CDD" id="cd03109">
    <property type="entry name" value="DTBS"/>
    <property type="match status" value="1"/>
</dbReference>
<comment type="function">
    <text evidence="12 13">Involved in acetate metabolism.</text>
</comment>
<dbReference type="AlphaFoldDB" id="C8X7C5"/>
<dbReference type="PIRSF" id="PIRSF006107">
    <property type="entry name" value="PhpActrans_proteobac"/>
    <property type="match status" value="1"/>
</dbReference>
<evidence type="ECO:0000256" key="8">
    <source>
        <dbReference type="ARBA" id="ARBA00022490"/>
    </source>
</evidence>
<dbReference type="EMBL" id="CP001737">
    <property type="protein sequence ID" value="ACV76994.1"/>
    <property type="molecule type" value="Genomic_DNA"/>
</dbReference>
<dbReference type="FunCoup" id="C8X7C5">
    <property type="interactions" value="95"/>
</dbReference>
<dbReference type="STRING" id="479431.Namu_0579"/>
<dbReference type="Pfam" id="PF13500">
    <property type="entry name" value="AAA_26"/>
    <property type="match status" value="1"/>
</dbReference>
<evidence type="ECO:0000256" key="3">
    <source>
        <dbReference type="ARBA" id="ARBA00004989"/>
    </source>
</evidence>
<evidence type="ECO:0000256" key="9">
    <source>
        <dbReference type="ARBA" id="ARBA00022679"/>
    </source>
</evidence>
<sequence length="697" mass="73461">MTGPVSLSPMSRSLYIASPEALSGKSAVALGLVDLLSRRVGRVGVFRPIVNADPQRDSVVELLIAQPGIRQDYDEAVGVTYAQWHADQDAALSRIVDRFGELSAEYDAVVVVGSDYTDVTTGNEWASNARIAANLGSPVVLVVHGRDRTPAVIAATVELARSELVAWHAHPVAAIANRVDPDAVEDVRERLSRAGLVAGALPNIPLLGAPTVADLRDACGATLWRGDEDLLTRESLGFLVAAMTPPNVLRRLRPSMTVIAPGDRSDMLPALILAHQSATFPDLASVVLTGGYEPPASIAKLIDGIRADVPILLTDGGTFETATGLGQVRGRLTADSSVKLEKALQAFAEGVDADAIVDALDLADPTVVTPMMFQYRLIERARADRRHVVLPEGEEERILRAAAILLRLDVADLTLLGDETLIRAKADTLGLDIAKARIVSPTTPELVATFAAEYARLRAHKGITLELATDIVSDVSYFGTMMVHLGMADGMVSGAVHTTAHTIRPSFEIIKTAPGTTVVSSVFLMCLADRVLVYGDCAVNPDPTAEQLAEIAISSAQTAAQFGVDPRVAMLSYSTGSSGSGADVEKVRTATDIVHTKRPDLLVEGPIQYDAAVDPGVAVTKLPDSQVAGRATVLIFPDLNTGNNTYKAVQRSAGAVAIGPVLQGLNKPVNDLSRGALVADIVNTVAITAIQAQGETA</sequence>
<dbReference type="GO" id="GO:0008959">
    <property type="term" value="F:phosphate acetyltransferase activity"/>
    <property type="evidence" value="ECO:0007669"/>
    <property type="project" value="UniProtKB-EC"/>
</dbReference>
<proteinExistence type="inferred from homology"/>
<dbReference type="NCBIfam" id="NF004167">
    <property type="entry name" value="PRK05632.1"/>
    <property type="match status" value="1"/>
</dbReference>
<dbReference type="GO" id="GO:0005737">
    <property type="term" value="C:cytoplasm"/>
    <property type="evidence" value="ECO:0007669"/>
    <property type="project" value="UniProtKB-SubCell"/>
</dbReference>
<evidence type="ECO:0000313" key="17">
    <source>
        <dbReference type="Proteomes" id="UP000002218"/>
    </source>
</evidence>
<dbReference type="InterPro" id="IPR042113">
    <property type="entry name" value="P_AcTrfase_dom1"/>
</dbReference>
<feature type="domain" description="DRTGG" evidence="15">
    <location>
        <begin position="215"/>
        <end position="326"/>
    </location>
</feature>
<dbReference type="GO" id="GO:0006085">
    <property type="term" value="P:acetyl-CoA biosynthetic process"/>
    <property type="evidence" value="ECO:0007669"/>
    <property type="project" value="UniProtKB-UniPathway"/>
</dbReference>
<dbReference type="InterPro" id="IPR027417">
    <property type="entry name" value="P-loop_NTPase"/>
</dbReference>
<feature type="domain" description="Phosphate acetyl/butaryl transferase" evidence="14">
    <location>
        <begin position="372"/>
        <end position="689"/>
    </location>
</feature>
<evidence type="ECO:0000256" key="12">
    <source>
        <dbReference type="ARBA" id="ARBA00049955"/>
    </source>
</evidence>